<sequence length="248" mass="27737">MHSISVVVPVLNERENVCPLLRRIDSVAKDAPVVEVIFVDGGSTDGTIEEIERQSGRHLFSVRTVMQRARLGLVHAELLGAREARGEYVTILDGDLQHPPEYIVDMSRYLGAYDVIVASRYVKGGGARRDPVRGIISRTAVLICHTILPVSKRIRDPISGFFTARREMFAGIDFMPGSYETLLYVLAYNPLCTVKEVPYTFVERERGSSKIVGRGLSFVKNYMGQNLFLRKASRRIATAVRQPDIALK</sequence>
<evidence type="ECO:0000256" key="3">
    <source>
        <dbReference type="ARBA" id="ARBA00022679"/>
    </source>
</evidence>
<dbReference type="InterPro" id="IPR039528">
    <property type="entry name" value="DPM1-like"/>
</dbReference>
<dbReference type="GO" id="GO:0006506">
    <property type="term" value="P:GPI anchor biosynthetic process"/>
    <property type="evidence" value="ECO:0007669"/>
    <property type="project" value="TreeGrafter"/>
</dbReference>
<dbReference type="Pfam" id="PF00535">
    <property type="entry name" value="Glycos_transf_2"/>
    <property type="match status" value="1"/>
</dbReference>
<dbReference type="EMBL" id="BMNY01000001">
    <property type="protein sequence ID" value="GGM66576.1"/>
    <property type="molecule type" value="Genomic_DNA"/>
</dbReference>
<dbReference type="Proteomes" id="UP000632195">
    <property type="component" value="Unassembled WGS sequence"/>
</dbReference>
<organism evidence="5 6">
    <name type="scientific">Thermogymnomonas acidicola</name>
    <dbReference type="NCBI Taxonomy" id="399579"/>
    <lineage>
        <taxon>Archaea</taxon>
        <taxon>Methanobacteriati</taxon>
        <taxon>Thermoplasmatota</taxon>
        <taxon>Thermoplasmata</taxon>
        <taxon>Thermoplasmatales</taxon>
        <taxon>Thermogymnomonas</taxon>
    </lineage>
</organism>
<dbReference type="GO" id="GO:0006488">
    <property type="term" value="P:dolichol-linked oligosaccharide biosynthetic process"/>
    <property type="evidence" value="ECO:0007669"/>
    <property type="project" value="TreeGrafter"/>
</dbReference>
<dbReference type="PANTHER" id="PTHR43398:SF1">
    <property type="entry name" value="DOLICHOL-PHOSPHATE MANNOSYLTRANSFERASE SUBUNIT 1"/>
    <property type="match status" value="1"/>
</dbReference>
<keyword evidence="3" id="KW-0808">Transferase</keyword>
<dbReference type="GO" id="GO:0016020">
    <property type="term" value="C:membrane"/>
    <property type="evidence" value="ECO:0007669"/>
    <property type="project" value="GOC"/>
</dbReference>
<accession>A0AA37BPQ4</accession>
<keyword evidence="6" id="KW-1185">Reference proteome</keyword>
<evidence type="ECO:0000256" key="2">
    <source>
        <dbReference type="ARBA" id="ARBA00022676"/>
    </source>
</evidence>
<name>A0AA37BPQ4_9ARCH</name>
<dbReference type="InterPro" id="IPR001173">
    <property type="entry name" value="Glyco_trans_2-like"/>
</dbReference>
<comment type="similarity">
    <text evidence="1">Belongs to the glycosyltransferase 2 family.</text>
</comment>
<evidence type="ECO:0000313" key="6">
    <source>
        <dbReference type="Proteomes" id="UP000632195"/>
    </source>
</evidence>
<evidence type="ECO:0000259" key="4">
    <source>
        <dbReference type="Pfam" id="PF00535"/>
    </source>
</evidence>
<protein>
    <recommendedName>
        <fullName evidence="4">Glycosyltransferase 2-like domain-containing protein</fullName>
    </recommendedName>
</protein>
<comment type="caution">
    <text evidence="5">The sequence shown here is derived from an EMBL/GenBank/DDBJ whole genome shotgun (WGS) entry which is preliminary data.</text>
</comment>
<dbReference type="PANTHER" id="PTHR43398">
    <property type="entry name" value="DOLICHOL-PHOSPHATE MANNOSYLTRANSFERASE SUBUNIT 1"/>
    <property type="match status" value="1"/>
</dbReference>
<dbReference type="InterPro" id="IPR029044">
    <property type="entry name" value="Nucleotide-diphossugar_trans"/>
</dbReference>
<dbReference type="Gene3D" id="3.90.550.10">
    <property type="entry name" value="Spore Coat Polysaccharide Biosynthesis Protein SpsA, Chain A"/>
    <property type="match status" value="1"/>
</dbReference>
<feature type="domain" description="Glycosyltransferase 2-like" evidence="4">
    <location>
        <begin position="5"/>
        <end position="141"/>
    </location>
</feature>
<keyword evidence="2" id="KW-0328">Glycosyltransferase</keyword>
<evidence type="ECO:0000256" key="1">
    <source>
        <dbReference type="ARBA" id="ARBA00006739"/>
    </source>
</evidence>
<dbReference type="GO" id="GO:0004582">
    <property type="term" value="F:dolichyl-phosphate beta-D-mannosyltransferase activity"/>
    <property type="evidence" value="ECO:0007669"/>
    <property type="project" value="InterPro"/>
</dbReference>
<dbReference type="GO" id="GO:0035269">
    <property type="term" value="P:protein O-linked glycosylation via mannose"/>
    <property type="evidence" value="ECO:0007669"/>
    <property type="project" value="TreeGrafter"/>
</dbReference>
<reference evidence="5" key="2">
    <citation type="submission" date="2022-09" db="EMBL/GenBank/DDBJ databases">
        <authorList>
            <person name="Sun Q."/>
            <person name="Ohkuma M."/>
        </authorList>
    </citation>
    <scope>NUCLEOTIDE SEQUENCE</scope>
    <source>
        <strain evidence="5">JCM 13583</strain>
    </source>
</reference>
<dbReference type="RefSeq" id="WP_188679387.1">
    <property type="nucleotide sequence ID" value="NZ_BMNY01000001.1"/>
</dbReference>
<gene>
    <name evidence="5" type="ORF">GCM10007108_00960</name>
</gene>
<evidence type="ECO:0000313" key="5">
    <source>
        <dbReference type="EMBL" id="GGM66576.1"/>
    </source>
</evidence>
<reference evidence="5" key="1">
    <citation type="journal article" date="2014" name="Int. J. Syst. Evol. Microbiol.">
        <title>Complete genome sequence of Corynebacterium casei LMG S-19264T (=DSM 44701T), isolated from a smear-ripened cheese.</title>
        <authorList>
            <consortium name="US DOE Joint Genome Institute (JGI-PGF)"/>
            <person name="Walter F."/>
            <person name="Albersmeier A."/>
            <person name="Kalinowski J."/>
            <person name="Ruckert C."/>
        </authorList>
    </citation>
    <scope>NUCLEOTIDE SEQUENCE</scope>
    <source>
        <strain evidence="5">JCM 13583</strain>
    </source>
</reference>
<dbReference type="AlphaFoldDB" id="A0AA37BPQ4"/>
<dbReference type="SUPFAM" id="SSF53448">
    <property type="entry name" value="Nucleotide-diphospho-sugar transferases"/>
    <property type="match status" value="1"/>
</dbReference>
<proteinExistence type="inferred from homology"/>